<organism evidence="1 2">
    <name type="scientific">Acorus calamus</name>
    <name type="common">Sweet flag</name>
    <dbReference type="NCBI Taxonomy" id="4465"/>
    <lineage>
        <taxon>Eukaryota</taxon>
        <taxon>Viridiplantae</taxon>
        <taxon>Streptophyta</taxon>
        <taxon>Embryophyta</taxon>
        <taxon>Tracheophyta</taxon>
        <taxon>Spermatophyta</taxon>
        <taxon>Magnoliopsida</taxon>
        <taxon>Liliopsida</taxon>
        <taxon>Acoraceae</taxon>
        <taxon>Acorus</taxon>
    </lineage>
</organism>
<protein>
    <submittedName>
        <fullName evidence="1">Uncharacterized protein</fullName>
    </submittedName>
</protein>
<dbReference type="EMBL" id="JAUJYO010000017">
    <property type="protein sequence ID" value="KAK1291766.1"/>
    <property type="molecule type" value="Genomic_DNA"/>
</dbReference>
<gene>
    <name evidence="1" type="ORF">QJS10_CPB17g00931</name>
</gene>
<dbReference type="AlphaFoldDB" id="A0AAV9CTH0"/>
<comment type="caution">
    <text evidence="1">The sequence shown here is derived from an EMBL/GenBank/DDBJ whole genome shotgun (WGS) entry which is preliminary data.</text>
</comment>
<keyword evidence="2" id="KW-1185">Reference proteome</keyword>
<sequence>MEIEKKQQLSMYDQSSYFCPPPPPSQAAVVVPPMRFSGFTPMISSSSEEINHHNNHHQNYCPHHLGLDMKQDFYNGQSMMANPDSLYNLSFEEYPINGAASSSSFEYALQYGFPGSLYDHEREGTTIGMGGGGDSELLGLECGLMERRRGRGGGGGGGDMGKVGFASEKQRREKISEKYEALRILKVRVTFVDLHQDLSRDDLVITGFYK</sequence>
<evidence type="ECO:0000313" key="1">
    <source>
        <dbReference type="EMBL" id="KAK1291766.1"/>
    </source>
</evidence>
<proteinExistence type="predicted"/>
<evidence type="ECO:0000313" key="2">
    <source>
        <dbReference type="Proteomes" id="UP001180020"/>
    </source>
</evidence>
<name>A0AAV9CTH0_ACOCL</name>
<accession>A0AAV9CTH0</accession>
<reference evidence="1" key="1">
    <citation type="journal article" date="2023" name="Nat. Commun.">
        <title>Diploid and tetraploid genomes of Acorus and the evolution of monocots.</title>
        <authorList>
            <person name="Ma L."/>
            <person name="Liu K.W."/>
            <person name="Li Z."/>
            <person name="Hsiao Y.Y."/>
            <person name="Qi Y."/>
            <person name="Fu T."/>
            <person name="Tang G.D."/>
            <person name="Zhang D."/>
            <person name="Sun W.H."/>
            <person name="Liu D.K."/>
            <person name="Li Y."/>
            <person name="Chen G.Z."/>
            <person name="Liu X.D."/>
            <person name="Liao X.Y."/>
            <person name="Jiang Y.T."/>
            <person name="Yu X."/>
            <person name="Hao Y."/>
            <person name="Huang J."/>
            <person name="Zhao X.W."/>
            <person name="Ke S."/>
            <person name="Chen Y.Y."/>
            <person name="Wu W.L."/>
            <person name="Hsu J.L."/>
            <person name="Lin Y.F."/>
            <person name="Huang M.D."/>
            <person name="Li C.Y."/>
            <person name="Huang L."/>
            <person name="Wang Z.W."/>
            <person name="Zhao X."/>
            <person name="Zhong W.Y."/>
            <person name="Peng D.H."/>
            <person name="Ahmad S."/>
            <person name="Lan S."/>
            <person name="Zhang J.S."/>
            <person name="Tsai W.C."/>
            <person name="Van de Peer Y."/>
            <person name="Liu Z.J."/>
        </authorList>
    </citation>
    <scope>NUCLEOTIDE SEQUENCE</scope>
    <source>
        <strain evidence="1">CP</strain>
    </source>
</reference>
<dbReference type="Proteomes" id="UP001180020">
    <property type="component" value="Unassembled WGS sequence"/>
</dbReference>
<reference evidence="1" key="2">
    <citation type="submission" date="2023-06" db="EMBL/GenBank/DDBJ databases">
        <authorList>
            <person name="Ma L."/>
            <person name="Liu K.-W."/>
            <person name="Li Z."/>
            <person name="Hsiao Y.-Y."/>
            <person name="Qi Y."/>
            <person name="Fu T."/>
            <person name="Tang G."/>
            <person name="Zhang D."/>
            <person name="Sun W.-H."/>
            <person name="Liu D.-K."/>
            <person name="Li Y."/>
            <person name="Chen G.-Z."/>
            <person name="Liu X.-D."/>
            <person name="Liao X.-Y."/>
            <person name="Jiang Y.-T."/>
            <person name="Yu X."/>
            <person name="Hao Y."/>
            <person name="Huang J."/>
            <person name="Zhao X.-W."/>
            <person name="Ke S."/>
            <person name="Chen Y.-Y."/>
            <person name="Wu W.-L."/>
            <person name="Hsu J.-L."/>
            <person name="Lin Y.-F."/>
            <person name="Huang M.-D."/>
            <person name="Li C.-Y."/>
            <person name="Huang L."/>
            <person name="Wang Z.-W."/>
            <person name="Zhao X."/>
            <person name="Zhong W.-Y."/>
            <person name="Peng D.-H."/>
            <person name="Ahmad S."/>
            <person name="Lan S."/>
            <person name="Zhang J.-S."/>
            <person name="Tsai W.-C."/>
            <person name="Van De Peer Y."/>
            <person name="Liu Z.-J."/>
        </authorList>
    </citation>
    <scope>NUCLEOTIDE SEQUENCE</scope>
    <source>
        <strain evidence="1">CP</strain>
        <tissue evidence="1">Leaves</tissue>
    </source>
</reference>